<dbReference type="Proteomes" id="UP000504604">
    <property type="component" value="Linkage group LG6"/>
</dbReference>
<keyword evidence="3" id="KW-1185">Reference proteome</keyword>
<evidence type="ECO:0000256" key="1">
    <source>
        <dbReference type="SAM" id="Coils"/>
    </source>
</evidence>
<dbReference type="InterPro" id="IPR040003">
    <property type="entry name" value="PG18-like"/>
</dbReference>
<dbReference type="GeneID" id="105163510"/>
<dbReference type="OrthoDB" id="532061at2759"/>
<feature type="compositionally biased region" description="Basic and acidic residues" evidence="2">
    <location>
        <begin position="182"/>
        <end position="191"/>
    </location>
</feature>
<proteinExistence type="predicted"/>
<feature type="region of interest" description="Disordered" evidence="2">
    <location>
        <begin position="14"/>
        <end position="34"/>
    </location>
</feature>
<gene>
    <name evidence="4" type="primary">LOC105163510</name>
</gene>
<dbReference type="Pfam" id="PF20711">
    <property type="entry name" value="DUF6825"/>
    <property type="match status" value="1"/>
</dbReference>
<feature type="compositionally biased region" description="Polar residues" evidence="2">
    <location>
        <begin position="14"/>
        <end position="23"/>
    </location>
</feature>
<name>A0A6I9T7H6_SESIN</name>
<feature type="region of interest" description="Disordered" evidence="2">
    <location>
        <begin position="161"/>
        <end position="191"/>
    </location>
</feature>
<reference evidence="4" key="1">
    <citation type="submission" date="2025-08" db="UniProtKB">
        <authorList>
            <consortium name="RefSeq"/>
        </authorList>
    </citation>
    <scope>IDENTIFICATION</scope>
</reference>
<dbReference type="PANTHER" id="PTHR35745">
    <property type="entry name" value="BNACNNG14650D PROTEIN"/>
    <property type="match status" value="1"/>
</dbReference>
<keyword evidence="1" id="KW-0175">Coiled coil</keyword>
<dbReference type="KEGG" id="sind:105163510"/>
<dbReference type="FunCoup" id="A0A6I9T7H6">
    <property type="interactions" value="1611"/>
</dbReference>
<dbReference type="GO" id="GO:0009535">
    <property type="term" value="C:chloroplast thylakoid membrane"/>
    <property type="evidence" value="ECO:0007669"/>
    <property type="project" value="TreeGrafter"/>
</dbReference>
<sequence>MSGVTAASLQSCSVSTAPRTPSSRILRHRSAVDPTASIHHRRPLFSSNLRLGLHQFPRINLSCSCSGDSGDNESKAILDAFFLGKAVAEAVNERIESAVGEFLSTIGRLQAEQQKQVQEFQEDVLEKARRAKEQAAREAMEARGLIPKSSAVEISTVNGVASAAASTPGSVDSVDSSLESKPPSEEPPKEE</sequence>
<dbReference type="PANTHER" id="PTHR35745:SF1">
    <property type="entry name" value="OS04G0513000 PROTEIN"/>
    <property type="match status" value="1"/>
</dbReference>
<organism evidence="3 4">
    <name type="scientific">Sesamum indicum</name>
    <name type="common">Oriental sesame</name>
    <name type="synonym">Sesamum orientale</name>
    <dbReference type="NCBI Taxonomy" id="4182"/>
    <lineage>
        <taxon>Eukaryota</taxon>
        <taxon>Viridiplantae</taxon>
        <taxon>Streptophyta</taxon>
        <taxon>Embryophyta</taxon>
        <taxon>Tracheophyta</taxon>
        <taxon>Spermatophyta</taxon>
        <taxon>Magnoliopsida</taxon>
        <taxon>eudicotyledons</taxon>
        <taxon>Gunneridae</taxon>
        <taxon>Pentapetalae</taxon>
        <taxon>asterids</taxon>
        <taxon>lamiids</taxon>
        <taxon>Lamiales</taxon>
        <taxon>Pedaliaceae</taxon>
        <taxon>Sesamum</taxon>
    </lineage>
</organism>
<evidence type="ECO:0000313" key="4">
    <source>
        <dbReference type="RefSeq" id="XP_011080178.1"/>
    </source>
</evidence>
<dbReference type="InParanoid" id="A0A6I9T7H6"/>
<dbReference type="AlphaFoldDB" id="A0A6I9T7H6"/>
<feature type="coiled-coil region" evidence="1">
    <location>
        <begin position="118"/>
        <end position="145"/>
    </location>
</feature>
<feature type="compositionally biased region" description="Polar residues" evidence="2">
    <location>
        <begin position="161"/>
        <end position="175"/>
    </location>
</feature>
<evidence type="ECO:0000256" key="2">
    <source>
        <dbReference type="SAM" id="MobiDB-lite"/>
    </source>
</evidence>
<dbReference type="Gramene" id="SIN_1009767.t">
    <property type="protein sequence ID" value="SIN_1009767.t"/>
    <property type="gene ID" value="SIN_1009767"/>
</dbReference>
<accession>A0A6I9T7H6</accession>
<protein>
    <submittedName>
        <fullName evidence="4">Uncharacterized protein At4g13200, chloroplastic</fullName>
    </submittedName>
</protein>
<dbReference type="GO" id="GO:0010027">
    <property type="term" value="P:thylakoid membrane organization"/>
    <property type="evidence" value="ECO:0007669"/>
    <property type="project" value="InterPro"/>
</dbReference>
<dbReference type="RefSeq" id="XP_011080178.1">
    <property type="nucleotide sequence ID" value="XM_011081876.2"/>
</dbReference>
<evidence type="ECO:0000313" key="3">
    <source>
        <dbReference type="Proteomes" id="UP000504604"/>
    </source>
</evidence>